<keyword evidence="3" id="KW-1185">Reference proteome</keyword>
<dbReference type="EMBL" id="MU005978">
    <property type="protein sequence ID" value="KAF2860831.1"/>
    <property type="molecule type" value="Genomic_DNA"/>
</dbReference>
<sequence>MTAVEPCSKSHPVLRKTVTSTQKTNSPWPPRTHQQHKCERLPKGYSSFETGHHLTKVRRSIYGHTSGKSCALYQTKTEILNLSKVYKHPATWKRVIGTPEVTSLTRPKNRHTLRNLLKMRRTQMRMQTTSPDEHEVRKHTLCLKIPSDIVTLGRRRRGRIRN</sequence>
<dbReference type="AlphaFoldDB" id="A0A6A7BZZ7"/>
<proteinExistence type="predicted"/>
<evidence type="ECO:0000313" key="3">
    <source>
        <dbReference type="Proteomes" id="UP000799421"/>
    </source>
</evidence>
<gene>
    <name evidence="2" type="ORF">K470DRAFT_63493</name>
</gene>
<feature type="compositionally biased region" description="Polar residues" evidence="1">
    <location>
        <begin position="17"/>
        <end position="26"/>
    </location>
</feature>
<feature type="region of interest" description="Disordered" evidence="1">
    <location>
        <begin position="1"/>
        <end position="37"/>
    </location>
</feature>
<name>A0A6A7BZZ7_9PEZI</name>
<accession>A0A6A7BZZ7</accession>
<reference evidence="2" key="1">
    <citation type="journal article" date="2020" name="Stud. Mycol.">
        <title>101 Dothideomycetes genomes: a test case for predicting lifestyles and emergence of pathogens.</title>
        <authorList>
            <person name="Haridas S."/>
            <person name="Albert R."/>
            <person name="Binder M."/>
            <person name="Bloem J."/>
            <person name="Labutti K."/>
            <person name="Salamov A."/>
            <person name="Andreopoulos B."/>
            <person name="Baker S."/>
            <person name="Barry K."/>
            <person name="Bills G."/>
            <person name="Bluhm B."/>
            <person name="Cannon C."/>
            <person name="Castanera R."/>
            <person name="Culley D."/>
            <person name="Daum C."/>
            <person name="Ezra D."/>
            <person name="Gonzalez J."/>
            <person name="Henrissat B."/>
            <person name="Kuo A."/>
            <person name="Liang C."/>
            <person name="Lipzen A."/>
            <person name="Lutzoni F."/>
            <person name="Magnuson J."/>
            <person name="Mondo S."/>
            <person name="Nolan M."/>
            <person name="Ohm R."/>
            <person name="Pangilinan J."/>
            <person name="Park H.-J."/>
            <person name="Ramirez L."/>
            <person name="Alfaro M."/>
            <person name="Sun H."/>
            <person name="Tritt A."/>
            <person name="Yoshinaga Y."/>
            <person name="Zwiers L.-H."/>
            <person name="Turgeon B."/>
            <person name="Goodwin S."/>
            <person name="Spatafora J."/>
            <person name="Crous P."/>
            <person name="Grigoriev I."/>
        </authorList>
    </citation>
    <scope>NUCLEOTIDE SEQUENCE</scope>
    <source>
        <strain evidence="2">CBS 480.64</strain>
    </source>
</reference>
<protein>
    <submittedName>
        <fullName evidence="2">Uncharacterized protein</fullName>
    </submittedName>
</protein>
<evidence type="ECO:0000313" key="2">
    <source>
        <dbReference type="EMBL" id="KAF2860831.1"/>
    </source>
</evidence>
<dbReference type="Proteomes" id="UP000799421">
    <property type="component" value="Unassembled WGS sequence"/>
</dbReference>
<organism evidence="2 3">
    <name type="scientific">Piedraia hortae CBS 480.64</name>
    <dbReference type="NCBI Taxonomy" id="1314780"/>
    <lineage>
        <taxon>Eukaryota</taxon>
        <taxon>Fungi</taxon>
        <taxon>Dikarya</taxon>
        <taxon>Ascomycota</taxon>
        <taxon>Pezizomycotina</taxon>
        <taxon>Dothideomycetes</taxon>
        <taxon>Dothideomycetidae</taxon>
        <taxon>Capnodiales</taxon>
        <taxon>Piedraiaceae</taxon>
        <taxon>Piedraia</taxon>
    </lineage>
</organism>
<evidence type="ECO:0000256" key="1">
    <source>
        <dbReference type="SAM" id="MobiDB-lite"/>
    </source>
</evidence>